<evidence type="ECO:0000256" key="2">
    <source>
        <dbReference type="SAM" id="SignalP"/>
    </source>
</evidence>
<reference evidence="3 5" key="1">
    <citation type="submission" date="2016-05" db="EMBL/GenBank/DDBJ databases">
        <title>Complete Genome and Methylome Analysis of Psychrotrophic Bacterial Isolates from Antarctic Lake Untersee.</title>
        <authorList>
            <person name="Fomenkov A."/>
            <person name="Akimov V.N."/>
            <person name="Vasilyeva L.V."/>
            <person name="Andersen D."/>
            <person name="Vincze T."/>
            <person name="Roberts R.J."/>
        </authorList>
    </citation>
    <scope>NUCLEOTIDE SEQUENCE [LARGE SCALE GENOMIC DNA]</scope>
    <source>
        <strain evidence="3 5">U14-5</strain>
    </source>
</reference>
<feature type="compositionally biased region" description="Low complexity" evidence="1">
    <location>
        <begin position="68"/>
        <end position="84"/>
    </location>
</feature>
<sequence>MRTLSKIGLAALMATTLMAAPVVSHAAEGGGYSHYTVGSTPRDTSGAGSSATRGTPSFDMAMSYATPGSVVRNNSNAGSSAVSGTPLGNMPASHFTAGSTPLDVSNNN</sequence>
<feature type="compositionally biased region" description="Polar residues" evidence="1">
    <location>
        <begin position="96"/>
        <end position="108"/>
    </location>
</feature>
<keyword evidence="6" id="KW-1185">Reference proteome</keyword>
<evidence type="ECO:0000313" key="4">
    <source>
        <dbReference type="EMBL" id="MDT8332675.1"/>
    </source>
</evidence>
<accession>A0A1L7AFI4</accession>
<name>A0A1L7AFI4_9PROT</name>
<dbReference type="AlphaFoldDB" id="A0A1L7AFI4"/>
<evidence type="ECO:0000256" key="1">
    <source>
        <dbReference type="SAM" id="MobiDB-lite"/>
    </source>
</evidence>
<proteinExistence type="predicted"/>
<reference evidence="4" key="3">
    <citation type="submission" date="2023-09" db="EMBL/GenBank/DDBJ databases">
        <authorList>
            <person name="Schober I."/>
            <person name="Bunk B."/>
        </authorList>
    </citation>
    <scope>NUCLEOTIDE SEQUENCE</scope>
    <source>
        <strain evidence="4">DSM 103800</strain>
    </source>
</reference>
<dbReference type="Proteomes" id="UP001258945">
    <property type="component" value="Unassembled WGS sequence"/>
</dbReference>
<keyword evidence="2" id="KW-0732">Signal</keyword>
<evidence type="ECO:0000313" key="3">
    <source>
        <dbReference type="EMBL" id="APT57523.1"/>
    </source>
</evidence>
<organism evidence="3 5">
    <name type="scientific">Roseomonas gilardii</name>
    <dbReference type="NCBI Taxonomy" id="257708"/>
    <lineage>
        <taxon>Bacteria</taxon>
        <taxon>Pseudomonadati</taxon>
        <taxon>Pseudomonadota</taxon>
        <taxon>Alphaproteobacteria</taxon>
        <taxon>Acetobacterales</taxon>
        <taxon>Roseomonadaceae</taxon>
        <taxon>Roseomonas</taxon>
    </lineage>
</organism>
<dbReference type="EMBL" id="CP015583">
    <property type="protein sequence ID" value="APT57523.1"/>
    <property type="molecule type" value="Genomic_DNA"/>
</dbReference>
<evidence type="ECO:0000313" key="6">
    <source>
        <dbReference type="Proteomes" id="UP001258945"/>
    </source>
</evidence>
<feature type="signal peptide" evidence="2">
    <location>
        <begin position="1"/>
        <end position="26"/>
    </location>
</feature>
<feature type="compositionally biased region" description="Polar residues" evidence="1">
    <location>
        <begin position="36"/>
        <end position="55"/>
    </location>
</feature>
<reference evidence="4 6" key="2">
    <citation type="journal article" date="2019" name="Microb. Pathog.">
        <title>Comparison of VITEK 2, MALDI-TOF MS, 16S rRNA gene sequencing, and whole-genome sequencing for identification of Roseomonas mucosa.</title>
        <authorList>
            <person name="Rudolph W.W."/>
            <person name="Gunzer F."/>
            <person name="Trauth M."/>
            <person name="Bunk B."/>
            <person name="Bigge R."/>
            <person name="Schrottner P."/>
        </authorList>
    </citation>
    <scope>NUCLEOTIDE SEQUENCE [LARGE SCALE GENOMIC DNA]</scope>
    <source>
        <strain evidence="4 6">DSM 103800</strain>
    </source>
</reference>
<feature type="region of interest" description="Disordered" evidence="1">
    <location>
        <begin position="30"/>
        <end position="108"/>
    </location>
</feature>
<dbReference type="KEGG" id="rgi:RGI145_10850"/>
<evidence type="ECO:0000313" key="5">
    <source>
        <dbReference type="Proteomes" id="UP000185494"/>
    </source>
</evidence>
<dbReference type="Proteomes" id="UP000185494">
    <property type="component" value="Chromosome 1"/>
</dbReference>
<dbReference type="RefSeq" id="WP_075798356.1">
    <property type="nucleotide sequence ID" value="NZ_CP015583.1"/>
</dbReference>
<feature type="chain" id="PRO_5012001522" evidence="2">
    <location>
        <begin position="27"/>
        <end position="108"/>
    </location>
</feature>
<protein>
    <submittedName>
        <fullName evidence="3">Uncharacterized protein</fullName>
    </submittedName>
</protein>
<gene>
    <name evidence="3" type="ORF">RGI145_10850</name>
    <name evidence="4" type="ORF">RQ831_16580</name>
</gene>
<dbReference type="EMBL" id="JAVVDO010000033">
    <property type="protein sequence ID" value="MDT8332675.1"/>
    <property type="molecule type" value="Genomic_DNA"/>
</dbReference>